<keyword evidence="10" id="KW-0325">Glycoprotein</keyword>
<dbReference type="Gene3D" id="3.40.190.10">
    <property type="entry name" value="Periplasmic binding protein-like II"/>
    <property type="match status" value="2"/>
</dbReference>
<keyword evidence="9" id="KW-0675">Receptor</keyword>
<feature type="domain" description="Ionotropic glutamate receptor C-terminal" evidence="17">
    <location>
        <begin position="104"/>
        <end position="469"/>
    </location>
</feature>
<evidence type="ECO:0000256" key="11">
    <source>
        <dbReference type="ARBA" id="ARBA00023286"/>
    </source>
</evidence>
<feature type="transmembrane region" description="Helical" evidence="16">
    <location>
        <begin position="488"/>
        <end position="514"/>
    </location>
</feature>
<evidence type="ECO:0000256" key="10">
    <source>
        <dbReference type="ARBA" id="ARBA00023180"/>
    </source>
</evidence>
<dbReference type="Pfam" id="PF10613">
    <property type="entry name" value="Lig_chan-Glu_bd"/>
    <property type="match status" value="1"/>
</dbReference>
<dbReference type="Proteomes" id="UP001163046">
    <property type="component" value="Unassembled WGS sequence"/>
</dbReference>
<dbReference type="SMART" id="SM00918">
    <property type="entry name" value="Lig_chan-Glu_bd"/>
    <property type="match status" value="1"/>
</dbReference>
<evidence type="ECO:0000256" key="14">
    <source>
        <dbReference type="PIRSR" id="PIRSR601508-2"/>
    </source>
</evidence>
<gene>
    <name evidence="19" type="ORF">OS493_036895</name>
</gene>
<evidence type="ECO:0000256" key="4">
    <source>
        <dbReference type="ARBA" id="ARBA00022692"/>
    </source>
</evidence>
<feature type="transmembrane region" description="Helical" evidence="16">
    <location>
        <begin position="225"/>
        <end position="245"/>
    </location>
</feature>
<dbReference type="OrthoDB" id="5984008at2759"/>
<keyword evidence="8 16" id="KW-0472">Membrane</keyword>
<feature type="binding site" evidence="13">
    <location>
        <position position="185"/>
    </location>
    <ligand>
        <name>L-glutamate</name>
        <dbReference type="ChEBI" id="CHEBI:29985"/>
    </ligand>
</feature>
<dbReference type="InterPro" id="IPR001320">
    <property type="entry name" value="Iontro_rcpt_C"/>
</dbReference>
<evidence type="ECO:0000313" key="20">
    <source>
        <dbReference type="Proteomes" id="UP001163046"/>
    </source>
</evidence>
<dbReference type="GO" id="GO:0038023">
    <property type="term" value="F:signaling receptor activity"/>
    <property type="evidence" value="ECO:0007669"/>
    <property type="project" value="InterPro"/>
</dbReference>
<protein>
    <submittedName>
        <fullName evidence="19">Uncharacterized protein</fullName>
    </submittedName>
</protein>
<keyword evidence="11" id="KW-1071">Ligand-gated ion channel</keyword>
<feature type="domain" description="Ionotropic glutamate receptor L-glutamate and glycine-binding" evidence="18">
    <location>
        <begin position="107"/>
        <end position="170"/>
    </location>
</feature>
<feature type="binding site" evidence="13">
    <location>
        <position position="404"/>
    </location>
    <ligand>
        <name>L-glutamate</name>
        <dbReference type="ChEBI" id="CHEBI:29985"/>
    </ligand>
</feature>
<name>A0A9W9YID5_9CNID</name>
<accession>A0A9W9YID5</accession>
<reference evidence="19" key="1">
    <citation type="submission" date="2023-01" db="EMBL/GenBank/DDBJ databases">
        <title>Genome assembly of the deep-sea coral Lophelia pertusa.</title>
        <authorList>
            <person name="Herrera S."/>
            <person name="Cordes E."/>
        </authorList>
    </citation>
    <scope>NUCLEOTIDE SEQUENCE</scope>
    <source>
        <strain evidence="19">USNM1676648</strain>
        <tissue evidence="19">Polyp</tissue>
    </source>
</reference>
<evidence type="ECO:0000256" key="8">
    <source>
        <dbReference type="ARBA" id="ARBA00023136"/>
    </source>
</evidence>
<keyword evidence="6" id="KW-0175">Coiled coil</keyword>
<dbReference type="InterPro" id="IPR015683">
    <property type="entry name" value="Ionotropic_Glu_rcpt"/>
</dbReference>
<evidence type="ECO:0000256" key="3">
    <source>
        <dbReference type="ARBA" id="ARBA00022475"/>
    </source>
</evidence>
<evidence type="ECO:0000256" key="7">
    <source>
        <dbReference type="ARBA" id="ARBA00023065"/>
    </source>
</evidence>
<evidence type="ECO:0000313" key="19">
    <source>
        <dbReference type="EMBL" id="KAJ7351081.1"/>
    </source>
</evidence>
<evidence type="ECO:0000256" key="1">
    <source>
        <dbReference type="ARBA" id="ARBA00004651"/>
    </source>
</evidence>
<keyword evidence="4 16" id="KW-0812">Transmembrane</keyword>
<feature type="binding site" evidence="13">
    <location>
        <position position="358"/>
    </location>
    <ligand>
        <name>L-glutamate</name>
        <dbReference type="ChEBI" id="CHEBI:29985"/>
    </ligand>
</feature>
<keyword evidence="15" id="KW-1015">Disulfide bond</keyword>
<dbReference type="Pfam" id="PF00060">
    <property type="entry name" value="Lig_chan"/>
    <property type="match status" value="1"/>
</dbReference>
<dbReference type="InterPro" id="IPR019594">
    <property type="entry name" value="Glu/Gly-bd"/>
</dbReference>
<evidence type="ECO:0000256" key="9">
    <source>
        <dbReference type="ARBA" id="ARBA00023170"/>
    </source>
</evidence>
<evidence type="ECO:0000256" key="16">
    <source>
        <dbReference type="SAM" id="Phobius"/>
    </source>
</evidence>
<evidence type="ECO:0000256" key="5">
    <source>
        <dbReference type="ARBA" id="ARBA00022989"/>
    </source>
</evidence>
<dbReference type="FunFam" id="3.40.190.10:FF:000078">
    <property type="entry name" value="glutamate receptor ionotropic, NMDA 3B"/>
    <property type="match status" value="1"/>
</dbReference>
<dbReference type="EMBL" id="MU827366">
    <property type="protein sequence ID" value="KAJ7351081.1"/>
    <property type="molecule type" value="Genomic_DNA"/>
</dbReference>
<evidence type="ECO:0000256" key="2">
    <source>
        <dbReference type="ARBA" id="ARBA00022448"/>
    </source>
</evidence>
<feature type="transmembrane region" description="Helical" evidence="16">
    <location>
        <begin position="300"/>
        <end position="321"/>
    </location>
</feature>
<feature type="binding site" evidence="13">
    <location>
        <position position="180"/>
    </location>
    <ligand>
        <name>L-glutamate</name>
        <dbReference type="ChEBI" id="CHEBI:29985"/>
    </ligand>
</feature>
<comment type="caution">
    <text evidence="19">The sequence shown here is derived from an EMBL/GenBank/DDBJ whole genome shotgun (WGS) entry which is preliminary data.</text>
</comment>
<keyword evidence="20" id="KW-1185">Reference proteome</keyword>
<feature type="site" description="Crucial to convey clamshell closure to channel opening" evidence="14">
    <location>
        <position position="329"/>
    </location>
</feature>
<evidence type="ECO:0000259" key="17">
    <source>
        <dbReference type="SMART" id="SM00079"/>
    </source>
</evidence>
<keyword evidence="7" id="KW-0406">Ion transport</keyword>
<keyword evidence="12" id="KW-0407">Ion channel</keyword>
<dbReference type="SMART" id="SM00079">
    <property type="entry name" value="PBPe"/>
    <property type="match status" value="1"/>
</dbReference>
<dbReference type="PANTHER" id="PTHR18966">
    <property type="entry name" value="IONOTROPIC GLUTAMATE RECEPTOR"/>
    <property type="match status" value="1"/>
</dbReference>
<feature type="disulfide bond" evidence="15">
    <location>
        <begin position="418"/>
        <end position="472"/>
    </location>
</feature>
<keyword evidence="5 16" id="KW-1133">Transmembrane helix</keyword>
<proteinExistence type="predicted"/>
<evidence type="ECO:0000259" key="18">
    <source>
        <dbReference type="SMART" id="SM00918"/>
    </source>
</evidence>
<keyword evidence="2" id="KW-0813">Transport</keyword>
<dbReference type="InterPro" id="IPR001508">
    <property type="entry name" value="Iono_Glu_rcpt_met"/>
</dbReference>
<dbReference type="GO" id="GO:0005886">
    <property type="term" value="C:plasma membrane"/>
    <property type="evidence" value="ECO:0007669"/>
    <property type="project" value="UniProtKB-SubCell"/>
</dbReference>
<dbReference type="SUPFAM" id="SSF53850">
    <property type="entry name" value="Periplasmic binding protein-like II"/>
    <property type="match status" value="1"/>
</dbReference>
<evidence type="ECO:0000256" key="6">
    <source>
        <dbReference type="ARBA" id="ARBA00023054"/>
    </source>
</evidence>
<evidence type="ECO:0000256" key="12">
    <source>
        <dbReference type="ARBA" id="ARBA00023303"/>
    </source>
</evidence>
<feature type="site" description="Interaction with the cone snail toxin Con-ikot-ikot" evidence="14">
    <location>
        <position position="363"/>
    </location>
</feature>
<dbReference type="AlphaFoldDB" id="A0A9W9YID5"/>
<comment type="subcellular location">
    <subcellularLocation>
        <location evidence="1">Cell membrane</location>
        <topology evidence="1">Multi-pass membrane protein</topology>
    </subcellularLocation>
</comment>
<organism evidence="19 20">
    <name type="scientific">Desmophyllum pertusum</name>
    <dbReference type="NCBI Taxonomy" id="174260"/>
    <lineage>
        <taxon>Eukaryota</taxon>
        <taxon>Metazoa</taxon>
        <taxon>Cnidaria</taxon>
        <taxon>Anthozoa</taxon>
        <taxon>Hexacorallia</taxon>
        <taxon>Scleractinia</taxon>
        <taxon>Caryophylliina</taxon>
        <taxon>Caryophylliidae</taxon>
        <taxon>Desmophyllum</taxon>
    </lineage>
</organism>
<dbReference type="PRINTS" id="PR00177">
    <property type="entry name" value="NMDARECEPTOR"/>
</dbReference>
<dbReference type="Gene3D" id="1.10.287.70">
    <property type="match status" value="1"/>
</dbReference>
<evidence type="ECO:0000256" key="15">
    <source>
        <dbReference type="PIRSR" id="PIRSR601508-3"/>
    </source>
</evidence>
<sequence length="559" mass="63456">MKDTFSNGKTSLFEEPTSFKGPFSTMDISNLKQELNGQKHWYPIGLRTYSGIALEAFNAPNGKVVFPRLVPSRPTVRVPVILYPPWIDSEEPQDTSENNMTCLKRGYFCYKKTEVRVRKLCCFGFSIDLLRILERELGFIPEIYFADDGQYGTFDENTGKWSGIVNELVSGRGDLALDITLSEKRAKHIAFSFPYLPLALNVLVEKEGPSKTGVQWYSWLKPFDVSLWLTILGTCNVILLVIWWLDRKSPTGYYRILKETNEDGFTLLDAMSYVWGVAFSKDIGAEKAPRSVSARCVSTVYAFMALIIVNTYCANLMAFLVQDDFVLPINGITDPKLRDATLYPPDGFQLGILHGTFSEMYFRNHIDFEYRQIYTTNLKLNLMNNFTDGIIRLQNGEINGLVGDYLSLRRAANMIPNCKFCLAGPNFYTHGIGFAMPKTSPWLDEITRVVLEMKENGSISRLEKMYFNEQNCHSSIAKNLSILDFSGLFVTVAGTIGFCFLALLAEVVTIFVLVRFSQHLGALGKGSMRLLFDLKKGEEHLITLKYSTMRKKRNCVKWT</sequence>
<dbReference type="GO" id="GO:0043226">
    <property type="term" value="C:organelle"/>
    <property type="evidence" value="ECO:0007669"/>
    <property type="project" value="UniProtKB-ARBA"/>
</dbReference>
<keyword evidence="3" id="KW-1003">Cell membrane</keyword>
<evidence type="ECO:0000256" key="13">
    <source>
        <dbReference type="PIRSR" id="PIRSR601508-1"/>
    </source>
</evidence>
<dbReference type="GO" id="GO:0015276">
    <property type="term" value="F:ligand-gated monoatomic ion channel activity"/>
    <property type="evidence" value="ECO:0007669"/>
    <property type="project" value="InterPro"/>
</dbReference>